<dbReference type="InterPro" id="IPR032675">
    <property type="entry name" value="LRR_dom_sf"/>
</dbReference>
<dbReference type="FunFam" id="3.80.10.10:FF:000041">
    <property type="entry name" value="LRR receptor-like serine/threonine-protein kinase ERECTA"/>
    <property type="match status" value="1"/>
</dbReference>
<evidence type="ECO:0000256" key="7">
    <source>
        <dbReference type="ARBA" id="ARBA00022737"/>
    </source>
</evidence>
<keyword evidence="3" id="KW-1003">Cell membrane</keyword>
<evidence type="ECO:0000256" key="9">
    <source>
        <dbReference type="ARBA" id="ARBA00023136"/>
    </source>
</evidence>
<comment type="similarity">
    <text evidence="2">Belongs to the RLP family.</text>
</comment>
<dbReference type="EMBL" id="MVGT01001064">
    <property type="protein sequence ID" value="OVA14070.1"/>
    <property type="molecule type" value="Genomic_DNA"/>
</dbReference>
<keyword evidence="7" id="KW-0677">Repeat</keyword>
<dbReference type="PRINTS" id="PR00019">
    <property type="entry name" value="LEURICHRPT"/>
</dbReference>
<evidence type="ECO:0000256" key="3">
    <source>
        <dbReference type="ARBA" id="ARBA00022475"/>
    </source>
</evidence>
<evidence type="ECO:0000256" key="2">
    <source>
        <dbReference type="ARBA" id="ARBA00009592"/>
    </source>
</evidence>
<dbReference type="InterPro" id="IPR003591">
    <property type="entry name" value="Leu-rich_rpt_typical-subtyp"/>
</dbReference>
<comment type="subcellular location">
    <subcellularLocation>
        <location evidence="1">Cell membrane</location>
        <topology evidence="1">Single-pass type I membrane protein</topology>
    </subcellularLocation>
</comment>
<keyword evidence="4" id="KW-0433">Leucine-rich repeat</keyword>
<dbReference type="InterPro" id="IPR046956">
    <property type="entry name" value="RLP23-like"/>
</dbReference>
<evidence type="ECO:0000256" key="10">
    <source>
        <dbReference type="ARBA" id="ARBA00023180"/>
    </source>
</evidence>
<evidence type="ECO:0000313" key="13">
    <source>
        <dbReference type="Proteomes" id="UP000195402"/>
    </source>
</evidence>
<comment type="caution">
    <text evidence="12">The sequence shown here is derived from an EMBL/GenBank/DDBJ whole genome shotgun (WGS) entry which is preliminary data.</text>
</comment>
<reference evidence="12 13" key="1">
    <citation type="journal article" date="2017" name="Mol. Plant">
        <title>The Genome of Medicinal Plant Macleaya cordata Provides New Insights into Benzylisoquinoline Alkaloids Metabolism.</title>
        <authorList>
            <person name="Liu X."/>
            <person name="Liu Y."/>
            <person name="Huang P."/>
            <person name="Ma Y."/>
            <person name="Qing Z."/>
            <person name="Tang Q."/>
            <person name="Cao H."/>
            <person name="Cheng P."/>
            <person name="Zheng Y."/>
            <person name="Yuan Z."/>
            <person name="Zhou Y."/>
            <person name="Liu J."/>
            <person name="Tang Z."/>
            <person name="Zhuo Y."/>
            <person name="Zhang Y."/>
            <person name="Yu L."/>
            <person name="Huang J."/>
            <person name="Yang P."/>
            <person name="Peng Q."/>
            <person name="Zhang J."/>
            <person name="Jiang W."/>
            <person name="Zhang Z."/>
            <person name="Lin K."/>
            <person name="Ro D.K."/>
            <person name="Chen X."/>
            <person name="Xiong X."/>
            <person name="Shang Y."/>
            <person name="Huang S."/>
            <person name="Zeng J."/>
        </authorList>
    </citation>
    <scope>NUCLEOTIDE SEQUENCE [LARGE SCALE GENOMIC DNA]</scope>
    <source>
        <strain evidence="13">cv. BLH2017</strain>
        <tissue evidence="12">Root</tissue>
    </source>
</reference>
<keyword evidence="8 11" id="KW-1133">Transmembrane helix</keyword>
<evidence type="ECO:0000256" key="4">
    <source>
        <dbReference type="ARBA" id="ARBA00022614"/>
    </source>
</evidence>
<dbReference type="FunFam" id="3.80.10.10:FF:000111">
    <property type="entry name" value="LRR receptor-like serine/threonine-protein kinase ERECTA"/>
    <property type="match status" value="1"/>
</dbReference>
<dbReference type="Proteomes" id="UP000195402">
    <property type="component" value="Unassembled WGS sequence"/>
</dbReference>
<name>A0A200QUG4_MACCD</name>
<keyword evidence="6" id="KW-0732">Signal</keyword>
<feature type="transmembrane region" description="Helical" evidence="11">
    <location>
        <begin position="406"/>
        <end position="428"/>
    </location>
</feature>
<sequence>MFSQFFYLNLSYNQLHGELPNFLQTINIGWVEIYLSSNRFKGRLPLISSNVEKLDLSNNSISGPISFLLCNPVSETNDLLVLDLSRNLLSGELPQYCWFYWRSLILISLGSNTITGKIPSSMGSLLVQLQSLQLQNNYISGELPSSLRNCTWLVKIDLGENGLTGRIPTWMGESLPNLMVLRLRYNKFHDGIPRELCHLTSLQVLDLAYNNLSGSIPRCFSNFSAMASKRNLHSGYYTFSPLYRYRETDTELVTKGREFGYGYTLLIQFTIMDLSKNSLSGEIPEELTSLIGLRSLNLSWNRFTGKIPQKIGRMSLLESLDFSENRLSGLIPQSMANLTFLGFLNLSYNNLSGKIPTSTQLQRFTELNYMGNQGLCDPPLLKKCNGDEQPQPPEAEEDEDWVEMKWFYVSLPLGIVVGFWGFWGVLVVNKSWRFAYFGFIDGLGHKFCKF</sequence>
<dbReference type="SMART" id="SM00369">
    <property type="entry name" value="LRR_TYP"/>
    <property type="match status" value="4"/>
</dbReference>
<dbReference type="PANTHER" id="PTHR48063:SF98">
    <property type="entry name" value="LRR RECEPTOR-LIKE SERINE_THREONINE-PROTEIN KINASE FLS2"/>
    <property type="match status" value="1"/>
</dbReference>
<dbReference type="Pfam" id="PF00560">
    <property type="entry name" value="LRR_1"/>
    <property type="match status" value="7"/>
</dbReference>
<dbReference type="AlphaFoldDB" id="A0A200QUG4"/>
<proteinExistence type="inferred from homology"/>
<evidence type="ECO:0000256" key="5">
    <source>
        <dbReference type="ARBA" id="ARBA00022692"/>
    </source>
</evidence>
<organism evidence="12 13">
    <name type="scientific">Macleaya cordata</name>
    <name type="common">Five-seeded plume-poppy</name>
    <name type="synonym">Bocconia cordata</name>
    <dbReference type="NCBI Taxonomy" id="56857"/>
    <lineage>
        <taxon>Eukaryota</taxon>
        <taxon>Viridiplantae</taxon>
        <taxon>Streptophyta</taxon>
        <taxon>Embryophyta</taxon>
        <taxon>Tracheophyta</taxon>
        <taxon>Spermatophyta</taxon>
        <taxon>Magnoliopsida</taxon>
        <taxon>Ranunculales</taxon>
        <taxon>Papaveraceae</taxon>
        <taxon>Papaveroideae</taxon>
        <taxon>Macleaya</taxon>
    </lineage>
</organism>
<keyword evidence="9 11" id="KW-0472">Membrane</keyword>
<dbReference type="SUPFAM" id="SSF52058">
    <property type="entry name" value="L domain-like"/>
    <property type="match status" value="2"/>
</dbReference>
<evidence type="ECO:0000256" key="11">
    <source>
        <dbReference type="SAM" id="Phobius"/>
    </source>
</evidence>
<keyword evidence="10" id="KW-0325">Glycoprotein</keyword>
<dbReference type="OMA" id="HCPQLVF"/>
<keyword evidence="5 11" id="KW-0812">Transmembrane</keyword>
<evidence type="ECO:0000313" key="12">
    <source>
        <dbReference type="EMBL" id="OVA14070.1"/>
    </source>
</evidence>
<accession>A0A200QUG4</accession>
<dbReference type="STRING" id="56857.A0A200QUG4"/>
<evidence type="ECO:0000256" key="6">
    <source>
        <dbReference type="ARBA" id="ARBA00022729"/>
    </source>
</evidence>
<keyword evidence="13" id="KW-1185">Reference proteome</keyword>
<dbReference type="PANTHER" id="PTHR48063">
    <property type="entry name" value="LRR RECEPTOR-LIKE KINASE"/>
    <property type="match status" value="1"/>
</dbReference>
<dbReference type="InParanoid" id="A0A200QUG4"/>
<dbReference type="GO" id="GO:0005886">
    <property type="term" value="C:plasma membrane"/>
    <property type="evidence" value="ECO:0007669"/>
    <property type="project" value="UniProtKB-SubCell"/>
</dbReference>
<gene>
    <name evidence="12" type="ORF">BVC80_1787g151</name>
</gene>
<evidence type="ECO:0000256" key="1">
    <source>
        <dbReference type="ARBA" id="ARBA00004251"/>
    </source>
</evidence>
<dbReference type="Gene3D" id="3.80.10.10">
    <property type="entry name" value="Ribonuclease Inhibitor"/>
    <property type="match status" value="1"/>
</dbReference>
<dbReference type="Pfam" id="PF13855">
    <property type="entry name" value="LRR_8"/>
    <property type="match status" value="1"/>
</dbReference>
<dbReference type="InterPro" id="IPR001611">
    <property type="entry name" value="Leu-rich_rpt"/>
</dbReference>
<dbReference type="OrthoDB" id="1060944at2759"/>
<evidence type="ECO:0000256" key="8">
    <source>
        <dbReference type="ARBA" id="ARBA00022989"/>
    </source>
</evidence>
<protein>
    <submittedName>
        <fullName evidence="12">Leucine-rich repeat</fullName>
    </submittedName>
</protein>